<sequence>MAKWWGFSIRLLILPSPSDPQQPRRFLPLPKGLVELYGLIAVLMVVIPEWLAEVSLNMGNSTSEAQLPMRARAWRTLPELQLAAMNLSELRQLAHQLKLWGYASESRDQLSRRLLRRLSRRLPSKRIRSASRQRNTL</sequence>
<dbReference type="Proteomes" id="UP000001423">
    <property type="component" value="Chromosome"/>
</dbReference>
<gene>
    <name evidence="1" type="ordered locus">PMT_0489</name>
</gene>
<reference evidence="1 2" key="1">
    <citation type="journal article" date="2003" name="Nature">
        <title>Genome divergence in two Prochlorococcus ecotypes reflects oceanic niche differentiation.</title>
        <authorList>
            <person name="Rocap G."/>
            <person name="Larimer F.W."/>
            <person name="Lamerdin J.E."/>
            <person name="Malfatti S."/>
            <person name="Chain P."/>
            <person name="Ahlgren N.A."/>
            <person name="Arellano A."/>
            <person name="Coleman M."/>
            <person name="Hauser L."/>
            <person name="Hess W.R."/>
            <person name="Johnson Z.I."/>
            <person name="Land M.L."/>
            <person name="Lindell D."/>
            <person name="Post A.F."/>
            <person name="Regala W."/>
            <person name="Shah M."/>
            <person name="Shaw S.L."/>
            <person name="Steglich C."/>
            <person name="Sullivan M.B."/>
            <person name="Ting C.S."/>
            <person name="Tolonen A."/>
            <person name="Webb E.A."/>
            <person name="Zinser E.R."/>
            <person name="Chisholm S.W."/>
        </authorList>
    </citation>
    <scope>NUCLEOTIDE SEQUENCE [LARGE SCALE GENOMIC DNA]</scope>
    <source>
        <strain evidence="2">MIT 9313</strain>
    </source>
</reference>
<dbReference type="EMBL" id="BX548175">
    <property type="protein sequence ID" value="CAE20664.1"/>
    <property type="molecule type" value="Genomic_DNA"/>
</dbReference>
<evidence type="ECO:0000313" key="2">
    <source>
        <dbReference type="Proteomes" id="UP000001423"/>
    </source>
</evidence>
<accession>Q7V879</accession>
<dbReference type="eggNOG" id="ENOG50340HX">
    <property type="taxonomic scope" value="Bacteria"/>
</dbReference>
<keyword evidence="2" id="KW-1185">Reference proteome</keyword>
<dbReference type="KEGG" id="pmt:PMT_0489"/>
<proteinExistence type="predicted"/>
<dbReference type="RefSeq" id="WP_011129868.1">
    <property type="nucleotide sequence ID" value="NC_005071.1"/>
</dbReference>
<name>Q7V879_PROMM</name>
<dbReference type="AlphaFoldDB" id="Q7V879"/>
<organism evidence="1 2">
    <name type="scientific">Prochlorococcus marinus (strain MIT 9313)</name>
    <dbReference type="NCBI Taxonomy" id="74547"/>
    <lineage>
        <taxon>Bacteria</taxon>
        <taxon>Bacillati</taxon>
        <taxon>Cyanobacteriota</taxon>
        <taxon>Cyanophyceae</taxon>
        <taxon>Synechococcales</taxon>
        <taxon>Prochlorococcaceae</taxon>
        <taxon>Prochlorococcus</taxon>
    </lineage>
</organism>
<protein>
    <submittedName>
        <fullName evidence="1">Uncharacterized protein</fullName>
    </submittedName>
</protein>
<evidence type="ECO:0000313" key="1">
    <source>
        <dbReference type="EMBL" id="CAE20664.1"/>
    </source>
</evidence>
<dbReference type="HOGENOM" id="CLU_154584_0_0_3"/>